<dbReference type="InterPro" id="IPR050708">
    <property type="entry name" value="T6SS_VgrG/RHS"/>
</dbReference>
<evidence type="ECO:0000313" key="1">
    <source>
        <dbReference type="EMBL" id="BDI29295.1"/>
    </source>
</evidence>
<dbReference type="RefSeq" id="WP_119324432.1">
    <property type="nucleotide sequence ID" value="NZ_AP025739.1"/>
</dbReference>
<gene>
    <name evidence="1" type="ORF">CCAX7_13460</name>
</gene>
<name>A0A402D4M5_9BACT</name>
<dbReference type="PANTHER" id="PTHR32305">
    <property type="match status" value="1"/>
</dbReference>
<dbReference type="Proteomes" id="UP000287394">
    <property type="component" value="Chromosome"/>
</dbReference>
<reference evidence="1 2" key="1">
    <citation type="journal article" date="2019" name="Int. J. Syst. Evol. Microbiol.">
        <title>Capsulimonas corticalis gen. nov., sp. nov., an aerobic capsulated bacterium, of a novel bacterial order, Capsulimonadales ord. nov., of the class Armatimonadia of the phylum Armatimonadetes.</title>
        <authorList>
            <person name="Li J."/>
            <person name="Kudo C."/>
            <person name="Tonouchi A."/>
        </authorList>
    </citation>
    <scope>NUCLEOTIDE SEQUENCE [LARGE SCALE GENOMIC DNA]</scope>
    <source>
        <strain evidence="1 2">AX-7</strain>
    </source>
</reference>
<dbReference type="InterPro" id="IPR022385">
    <property type="entry name" value="Rhs_assc_core"/>
</dbReference>
<dbReference type="InterPro" id="IPR031325">
    <property type="entry name" value="RHS_repeat"/>
</dbReference>
<sequence length="843" mass="90565">MFRAYTRTDYQYPGGPVSRTGLYPEADPTTIPVVGATPFRYTDYTYTADGETASVAGTVEPASYTYDGLSRVVTLKDGNNHVTNYSYDPAGNLAQIQYPGASGVFDTLTFAYDGDQNLTSRTDGRGFVTTYNRSSVDNRVDSVTYSSDASLNVSYSYDALSRMIGMSSTAAAHTYTLDNLGLPMTHTTSFTGGPQNQTLTYAYNPDGSRTTLQTPSFGTGGSYNYQYNGVGDLTRAGFPWTGGSVNHVYQTVTGSSPLVTSGRLSQSRSARGTTNYTYDPRGFLGTLSNLWKDYPDNPVSNAPGSLYGGSRSGASLTSDMTYDTGGNRLVEDSYVLSAQGVIPYLHDGSRTRTFTYDSRDRLTHENSLYTGSVGTDYLHAGYDWSFSYDNADNPLTMRGASLASPNSDNQFFDGGANYVYDGNGNPTKYMGVSGLTFDAEDRLTAIPSPTFSATYGPDGLRVKKSTSLGDRYFLYDGDQLLLEEDSAGAIKSAFGWAADGLRAQYIPGDQYYLYEYDPSGNLVQVQSATNSAARFLNTSLYDAYGNVRNSLGDTNGVSSSALAVIGFGGQYGYYTDNDRGGNASYNTGLLLLTHRYYDPRTGRFINRDPIGYQGGVNLYGFAGGNPVNESDPSGTSSKNSIGDWLDGKVGGAVTKAGYDWEMYVEGKTSEAQAYQSINNATDQFTLLTLTIASEGLTADGEALNLAAMKAENRTVAAAVSFTGDDLLLARYGSRVPPLKGYFDVVVHGTPNSFELLSNTKWIPIDQRALATIISKSGYKGGPVRLISCSTGALTNGIAKNLANKLGAEVIAPDMTVYVHGTGKLTIGSVSKYVGKWVHFYPGK</sequence>
<dbReference type="Gene3D" id="2.180.10.10">
    <property type="entry name" value="RHS repeat-associated core"/>
    <property type="match status" value="2"/>
</dbReference>
<dbReference type="NCBIfam" id="TIGR03696">
    <property type="entry name" value="Rhs_assc_core"/>
    <property type="match status" value="1"/>
</dbReference>
<dbReference type="EMBL" id="AP025739">
    <property type="protein sequence ID" value="BDI29295.1"/>
    <property type="molecule type" value="Genomic_DNA"/>
</dbReference>
<dbReference type="PANTHER" id="PTHR32305:SF15">
    <property type="entry name" value="PROTEIN RHSA-RELATED"/>
    <property type="match status" value="1"/>
</dbReference>
<dbReference type="AlphaFoldDB" id="A0A402D4M5"/>
<dbReference type="Pfam" id="PF05593">
    <property type="entry name" value="RHS_repeat"/>
    <property type="match status" value="1"/>
</dbReference>
<protein>
    <submittedName>
        <fullName evidence="1">Uncharacterized protein</fullName>
    </submittedName>
</protein>
<proteinExistence type="predicted"/>
<accession>A0A402D4M5</accession>
<dbReference type="KEGG" id="ccot:CCAX7_13460"/>
<organism evidence="1 2">
    <name type="scientific">Capsulimonas corticalis</name>
    <dbReference type="NCBI Taxonomy" id="2219043"/>
    <lineage>
        <taxon>Bacteria</taxon>
        <taxon>Bacillati</taxon>
        <taxon>Armatimonadota</taxon>
        <taxon>Armatimonadia</taxon>
        <taxon>Capsulimonadales</taxon>
        <taxon>Capsulimonadaceae</taxon>
        <taxon>Capsulimonas</taxon>
    </lineage>
</organism>
<evidence type="ECO:0000313" key="2">
    <source>
        <dbReference type="Proteomes" id="UP000287394"/>
    </source>
</evidence>
<keyword evidence="2" id="KW-1185">Reference proteome</keyword>
<dbReference type="OrthoDB" id="9816400at2"/>